<keyword evidence="1" id="KW-0812">Transmembrane</keyword>
<accession>A0A9P6L3D9</accession>
<name>A0A9P6L3D9_9AGAM</name>
<organism evidence="2 3">
    <name type="scientific">Thelephora terrestris</name>
    <dbReference type="NCBI Taxonomy" id="56493"/>
    <lineage>
        <taxon>Eukaryota</taxon>
        <taxon>Fungi</taxon>
        <taxon>Dikarya</taxon>
        <taxon>Basidiomycota</taxon>
        <taxon>Agaricomycotina</taxon>
        <taxon>Agaricomycetes</taxon>
        <taxon>Thelephorales</taxon>
        <taxon>Thelephoraceae</taxon>
        <taxon>Thelephora</taxon>
    </lineage>
</organism>
<dbReference type="AlphaFoldDB" id="A0A9P6L3D9"/>
<evidence type="ECO:0000256" key="1">
    <source>
        <dbReference type="SAM" id="Phobius"/>
    </source>
</evidence>
<comment type="caution">
    <text evidence="2">The sequence shown here is derived from an EMBL/GenBank/DDBJ whole genome shotgun (WGS) entry which is preliminary data.</text>
</comment>
<keyword evidence="1" id="KW-0472">Membrane</keyword>
<protein>
    <submittedName>
        <fullName evidence="2">Uncharacterized protein</fullName>
    </submittedName>
</protein>
<reference evidence="2" key="1">
    <citation type="journal article" date="2020" name="Nat. Commun.">
        <title>Large-scale genome sequencing of mycorrhizal fungi provides insights into the early evolution of symbiotic traits.</title>
        <authorList>
            <person name="Miyauchi S."/>
            <person name="Kiss E."/>
            <person name="Kuo A."/>
            <person name="Drula E."/>
            <person name="Kohler A."/>
            <person name="Sanchez-Garcia M."/>
            <person name="Morin E."/>
            <person name="Andreopoulos B."/>
            <person name="Barry K.W."/>
            <person name="Bonito G."/>
            <person name="Buee M."/>
            <person name="Carver A."/>
            <person name="Chen C."/>
            <person name="Cichocki N."/>
            <person name="Clum A."/>
            <person name="Culley D."/>
            <person name="Crous P.W."/>
            <person name="Fauchery L."/>
            <person name="Girlanda M."/>
            <person name="Hayes R.D."/>
            <person name="Keri Z."/>
            <person name="LaButti K."/>
            <person name="Lipzen A."/>
            <person name="Lombard V."/>
            <person name="Magnuson J."/>
            <person name="Maillard F."/>
            <person name="Murat C."/>
            <person name="Nolan M."/>
            <person name="Ohm R.A."/>
            <person name="Pangilinan J."/>
            <person name="Pereira M.F."/>
            <person name="Perotto S."/>
            <person name="Peter M."/>
            <person name="Pfister S."/>
            <person name="Riley R."/>
            <person name="Sitrit Y."/>
            <person name="Stielow J.B."/>
            <person name="Szollosi G."/>
            <person name="Zifcakova L."/>
            <person name="Stursova M."/>
            <person name="Spatafora J.W."/>
            <person name="Tedersoo L."/>
            <person name="Vaario L.M."/>
            <person name="Yamada A."/>
            <person name="Yan M."/>
            <person name="Wang P."/>
            <person name="Xu J."/>
            <person name="Bruns T."/>
            <person name="Baldrian P."/>
            <person name="Vilgalys R."/>
            <person name="Dunand C."/>
            <person name="Henrissat B."/>
            <person name="Grigoriev I.V."/>
            <person name="Hibbett D."/>
            <person name="Nagy L.G."/>
            <person name="Martin F.M."/>
        </authorList>
    </citation>
    <scope>NUCLEOTIDE SEQUENCE</scope>
    <source>
        <strain evidence="2">UH-Tt-Lm1</strain>
    </source>
</reference>
<evidence type="ECO:0000313" key="2">
    <source>
        <dbReference type="EMBL" id="KAF9780547.1"/>
    </source>
</evidence>
<proteinExistence type="predicted"/>
<sequence length="105" mass="11488">MTKQRQRGRTQRTRRCPGVLCALQSSYGVVIRLGVNALRGTLFFGRCIGVLFATMQAVSHPPAVTSHPFQLVKQPSYVACMALLLVGSPLLSQTPFRGPRSTTRS</sequence>
<gene>
    <name evidence="2" type="ORF">BJ322DRAFT_1083661</name>
</gene>
<dbReference type="Proteomes" id="UP000736335">
    <property type="component" value="Unassembled WGS sequence"/>
</dbReference>
<keyword evidence="1" id="KW-1133">Transmembrane helix</keyword>
<reference evidence="2" key="2">
    <citation type="submission" date="2020-11" db="EMBL/GenBank/DDBJ databases">
        <authorList>
            <consortium name="DOE Joint Genome Institute"/>
            <person name="Kuo A."/>
            <person name="Miyauchi S."/>
            <person name="Kiss E."/>
            <person name="Drula E."/>
            <person name="Kohler A."/>
            <person name="Sanchez-Garcia M."/>
            <person name="Andreopoulos B."/>
            <person name="Barry K.W."/>
            <person name="Bonito G."/>
            <person name="Buee M."/>
            <person name="Carver A."/>
            <person name="Chen C."/>
            <person name="Cichocki N."/>
            <person name="Clum A."/>
            <person name="Culley D."/>
            <person name="Crous P.W."/>
            <person name="Fauchery L."/>
            <person name="Girlanda M."/>
            <person name="Hayes R."/>
            <person name="Keri Z."/>
            <person name="Labutti K."/>
            <person name="Lipzen A."/>
            <person name="Lombard V."/>
            <person name="Magnuson J."/>
            <person name="Maillard F."/>
            <person name="Morin E."/>
            <person name="Murat C."/>
            <person name="Nolan M."/>
            <person name="Ohm R."/>
            <person name="Pangilinan J."/>
            <person name="Pereira M."/>
            <person name="Perotto S."/>
            <person name="Peter M."/>
            <person name="Riley R."/>
            <person name="Sitrit Y."/>
            <person name="Stielow B."/>
            <person name="Szollosi G."/>
            <person name="Zifcakova L."/>
            <person name="Stursova M."/>
            <person name="Spatafora J.W."/>
            <person name="Tedersoo L."/>
            <person name="Vaario L.-M."/>
            <person name="Yamada A."/>
            <person name="Yan M."/>
            <person name="Wang P."/>
            <person name="Xu J."/>
            <person name="Bruns T."/>
            <person name="Baldrian P."/>
            <person name="Vilgalys R."/>
            <person name="Henrissat B."/>
            <person name="Grigoriev I.V."/>
            <person name="Hibbett D."/>
            <person name="Nagy L.G."/>
            <person name="Martin F.M."/>
        </authorList>
    </citation>
    <scope>NUCLEOTIDE SEQUENCE</scope>
    <source>
        <strain evidence="2">UH-Tt-Lm1</strain>
    </source>
</reference>
<dbReference type="EMBL" id="WIUZ02000016">
    <property type="protein sequence ID" value="KAF9780547.1"/>
    <property type="molecule type" value="Genomic_DNA"/>
</dbReference>
<keyword evidence="3" id="KW-1185">Reference proteome</keyword>
<evidence type="ECO:0000313" key="3">
    <source>
        <dbReference type="Proteomes" id="UP000736335"/>
    </source>
</evidence>
<feature type="transmembrane region" description="Helical" evidence="1">
    <location>
        <begin position="76"/>
        <end position="96"/>
    </location>
</feature>